<sequence length="166" mass="17582">MFSFERDCIRFEPLTIVLATSNANMDILFPLVVTPETKPPLRCRLVMLLPSVSKTSTALPSPAEPALPKKVLTSETFAAAACLDFVDLDLCDNALGSRGIPSSMASRFTPCGLALIPPRSTLNSGNEKGSLGHLLVSSATIRGPELLFTVAANASDSKTNPVPLLL</sequence>
<accession>A0A7C9EPG4</accession>
<protein>
    <submittedName>
        <fullName evidence="1">Uncharacterized protein</fullName>
    </submittedName>
</protein>
<dbReference type="AlphaFoldDB" id="A0A7C9EPG4"/>
<reference evidence="1" key="2">
    <citation type="submission" date="2020-07" db="EMBL/GenBank/DDBJ databases">
        <authorList>
            <person name="Vera ALvarez R."/>
            <person name="Arias-Moreno D.M."/>
            <person name="Jimenez-Jacinto V."/>
            <person name="Jimenez-Bremont J.F."/>
            <person name="Swaminathan K."/>
            <person name="Moose S.P."/>
            <person name="Guerrero-Gonzalez M.L."/>
            <person name="Marino-Ramirez L."/>
            <person name="Landsman D."/>
            <person name="Rodriguez-Kessler M."/>
            <person name="Delgado-Sanchez P."/>
        </authorList>
    </citation>
    <scope>NUCLEOTIDE SEQUENCE</scope>
    <source>
        <tissue evidence="1">Cladode</tissue>
    </source>
</reference>
<reference evidence="1" key="1">
    <citation type="journal article" date="2013" name="J. Plant Res.">
        <title>Effect of fungi and light on seed germination of three Opuntia species from semiarid lands of central Mexico.</title>
        <authorList>
            <person name="Delgado-Sanchez P."/>
            <person name="Jimenez-Bremont J.F."/>
            <person name="Guerrero-Gonzalez Mde L."/>
            <person name="Flores J."/>
        </authorList>
    </citation>
    <scope>NUCLEOTIDE SEQUENCE</scope>
    <source>
        <tissue evidence="1">Cladode</tissue>
    </source>
</reference>
<name>A0A7C9EPG4_OPUST</name>
<organism evidence="1">
    <name type="scientific">Opuntia streptacantha</name>
    <name type="common">Prickly pear cactus</name>
    <name type="synonym">Opuntia cardona</name>
    <dbReference type="NCBI Taxonomy" id="393608"/>
    <lineage>
        <taxon>Eukaryota</taxon>
        <taxon>Viridiplantae</taxon>
        <taxon>Streptophyta</taxon>
        <taxon>Embryophyta</taxon>
        <taxon>Tracheophyta</taxon>
        <taxon>Spermatophyta</taxon>
        <taxon>Magnoliopsida</taxon>
        <taxon>eudicotyledons</taxon>
        <taxon>Gunneridae</taxon>
        <taxon>Pentapetalae</taxon>
        <taxon>Caryophyllales</taxon>
        <taxon>Cactineae</taxon>
        <taxon>Cactaceae</taxon>
        <taxon>Opuntioideae</taxon>
        <taxon>Opuntia</taxon>
    </lineage>
</organism>
<dbReference type="EMBL" id="GISG01227148">
    <property type="protein sequence ID" value="MBA4665384.1"/>
    <property type="molecule type" value="Transcribed_RNA"/>
</dbReference>
<proteinExistence type="predicted"/>
<evidence type="ECO:0000313" key="1">
    <source>
        <dbReference type="EMBL" id="MBA4665384.1"/>
    </source>
</evidence>